<dbReference type="SUPFAM" id="SSF141371">
    <property type="entry name" value="PilZ domain-like"/>
    <property type="match status" value="1"/>
</dbReference>
<dbReference type="InterPro" id="IPR009875">
    <property type="entry name" value="PilZ_domain"/>
</dbReference>
<sequence>MMRDNRQANRVRFEHKHIVSIMGVDGTWRRTCILLDASGSGAKLEVEGSIEPLKAQEFFLVLSSTGLAFRRCELIWVDGAQVGVQFVIGKAKGKAIAEKRLVGSQ</sequence>
<evidence type="ECO:0000313" key="2">
    <source>
        <dbReference type="EMBL" id="XDV61306.1"/>
    </source>
</evidence>
<dbReference type="RefSeq" id="WP_156949097.1">
    <property type="nucleotide sequence ID" value="NZ_CP165734.1"/>
</dbReference>
<accession>A0AB39XUW1</accession>
<reference evidence="2" key="1">
    <citation type="submission" date="2024-08" db="EMBL/GenBank/DDBJ databases">
        <authorList>
            <person name="Chaddad Z."/>
            <person name="Lamrabet M."/>
            <person name="Bouhnik O."/>
            <person name="Alami S."/>
            <person name="Wipf D."/>
            <person name="Courty P.E."/>
            <person name="Missbah El Idrissi M."/>
        </authorList>
    </citation>
    <scope>NUCLEOTIDE SEQUENCE</scope>
    <source>
        <strain evidence="2">LLZ17</strain>
    </source>
</reference>
<feature type="domain" description="PilZ" evidence="1">
    <location>
        <begin position="5"/>
        <end position="87"/>
    </location>
</feature>
<dbReference type="GO" id="GO:0035438">
    <property type="term" value="F:cyclic-di-GMP binding"/>
    <property type="evidence" value="ECO:0007669"/>
    <property type="project" value="InterPro"/>
</dbReference>
<evidence type="ECO:0000259" key="1">
    <source>
        <dbReference type="Pfam" id="PF07238"/>
    </source>
</evidence>
<protein>
    <submittedName>
        <fullName evidence="2">PilZ domain-containing protein</fullName>
    </submittedName>
</protein>
<organism evidence="2">
    <name type="scientific">Bradyrhizobium sp. LLZ17</name>
    <dbReference type="NCBI Taxonomy" id="3239388"/>
    <lineage>
        <taxon>Bacteria</taxon>
        <taxon>Pseudomonadati</taxon>
        <taxon>Pseudomonadota</taxon>
        <taxon>Alphaproteobacteria</taxon>
        <taxon>Hyphomicrobiales</taxon>
        <taxon>Nitrobacteraceae</taxon>
        <taxon>Bradyrhizobium</taxon>
    </lineage>
</organism>
<dbReference type="EMBL" id="CP165734">
    <property type="protein sequence ID" value="XDV61306.1"/>
    <property type="molecule type" value="Genomic_DNA"/>
</dbReference>
<dbReference type="Pfam" id="PF07238">
    <property type="entry name" value="PilZ"/>
    <property type="match status" value="1"/>
</dbReference>
<dbReference type="AlphaFoldDB" id="A0AB39XUW1"/>
<name>A0AB39XUW1_9BRAD</name>
<gene>
    <name evidence="2" type="ORF">AB8Z38_30400</name>
</gene>
<proteinExistence type="predicted"/>